<dbReference type="Pfam" id="PF00664">
    <property type="entry name" value="ABC_membrane"/>
    <property type="match status" value="1"/>
</dbReference>
<dbReference type="InterPro" id="IPR011527">
    <property type="entry name" value="ABC1_TM_dom"/>
</dbReference>
<evidence type="ECO:0000256" key="4">
    <source>
        <dbReference type="ARBA" id="ARBA00022692"/>
    </source>
</evidence>
<dbReference type="Gene3D" id="3.40.50.300">
    <property type="entry name" value="P-loop containing nucleotide triphosphate hydrolases"/>
    <property type="match status" value="1"/>
</dbReference>
<feature type="transmembrane region" description="Helical" evidence="9">
    <location>
        <begin position="56"/>
        <end position="77"/>
    </location>
</feature>
<evidence type="ECO:0000259" key="11">
    <source>
        <dbReference type="PROSITE" id="PS50929"/>
    </source>
</evidence>
<dbReference type="Gene3D" id="1.20.1560.10">
    <property type="entry name" value="ABC transporter type 1, transmembrane domain"/>
    <property type="match status" value="1"/>
</dbReference>
<dbReference type="GO" id="GO:0005524">
    <property type="term" value="F:ATP binding"/>
    <property type="evidence" value="ECO:0007669"/>
    <property type="project" value="UniProtKB-KW"/>
</dbReference>
<dbReference type="RefSeq" id="WP_254759022.1">
    <property type="nucleotide sequence ID" value="NZ_JANCLT010000005.1"/>
</dbReference>
<dbReference type="InterPro" id="IPR039421">
    <property type="entry name" value="Type_1_exporter"/>
</dbReference>
<keyword evidence="8 9" id="KW-0472">Membrane</keyword>
<keyword evidence="13" id="KW-1185">Reference proteome</keyword>
<dbReference type="PANTHER" id="PTHR43394:SF1">
    <property type="entry name" value="ATP-BINDING CASSETTE SUB-FAMILY B MEMBER 10, MITOCHONDRIAL"/>
    <property type="match status" value="1"/>
</dbReference>
<dbReference type="GO" id="GO:0016887">
    <property type="term" value="F:ATP hydrolysis activity"/>
    <property type="evidence" value="ECO:0007669"/>
    <property type="project" value="InterPro"/>
</dbReference>
<dbReference type="Proteomes" id="UP001156102">
    <property type="component" value="Unassembled WGS sequence"/>
</dbReference>
<dbReference type="InterPro" id="IPR036640">
    <property type="entry name" value="ABC1_TM_sf"/>
</dbReference>
<feature type="transmembrane region" description="Helical" evidence="9">
    <location>
        <begin position="135"/>
        <end position="156"/>
    </location>
</feature>
<evidence type="ECO:0000256" key="2">
    <source>
        <dbReference type="ARBA" id="ARBA00022448"/>
    </source>
</evidence>
<evidence type="ECO:0000256" key="6">
    <source>
        <dbReference type="ARBA" id="ARBA00022840"/>
    </source>
</evidence>
<dbReference type="CDD" id="cd18541">
    <property type="entry name" value="ABC_6TM_TmrB_like"/>
    <property type="match status" value="1"/>
</dbReference>
<dbReference type="Pfam" id="PF00005">
    <property type="entry name" value="ABC_tran"/>
    <property type="match status" value="1"/>
</dbReference>
<evidence type="ECO:0000256" key="9">
    <source>
        <dbReference type="SAM" id="Phobius"/>
    </source>
</evidence>
<dbReference type="GO" id="GO:0015421">
    <property type="term" value="F:ABC-type oligopeptide transporter activity"/>
    <property type="evidence" value="ECO:0007669"/>
    <property type="project" value="TreeGrafter"/>
</dbReference>
<sequence length="584" mass="64991">MKVFLDLAWFFKQERRSYLFGTLLLIGVALLELVPPKVMGIIVDEIGGGRLTAGKLLSWIGLLAAVGLTMYGLRYLWRIMIFGSALKLARQLRTRLYHHFTEMSPSFYQKHRTGDLMAHATNDIQAIQQTAGSGVLTLVDSLAVGGAVLITMSATISWKLTLFSLLPMPIMAISTSYYGTLLHRRFHKAQQAFSEINDKVQESMSGMKVIRSFGQEQEDLQAFRQKSEEVVEKNMRVARIDSLFDPTISLIVGFSFLIAVCYGSVLVVNGELTIGQLVTFTTYLGTLIWPMLAFGWLFNIMERGRASYDRVSRLLAQASEVRDAGEANAEAVTGEISYKIKRFSYQRNDVSNLQDIVFTLPQGGTLGIVGRTGAGKTTLLKMLIREFDHFDGTLQIGGRDIRESTLYALRSAISYVPQDHFLFSATIADNIAFGRPEAGYQDVIRAAKIACIHDDIATFPEGYETIVGERGVSLSGGQKQRVSIARAVLTDAEILILDDCLSAVDAKTEEQILSSLKRERNNKTTIITAHRLSAIQHADLILVLEDGGIAQRGTHEQLMREEGWYQDMFERQQLESLVEQGGMS</sequence>
<dbReference type="FunFam" id="1.20.1560.10:FF:000011">
    <property type="entry name" value="Multidrug ABC transporter ATP-binding protein"/>
    <property type="match status" value="1"/>
</dbReference>
<keyword evidence="5" id="KW-0547">Nucleotide-binding</keyword>
<dbReference type="InterPro" id="IPR027417">
    <property type="entry name" value="P-loop_NTPase"/>
</dbReference>
<dbReference type="FunFam" id="3.40.50.300:FF:000221">
    <property type="entry name" value="Multidrug ABC transporter ATP-binding protein"/>
    <property type="match status" value="1"/>
</dbReference>
<feature type="domain" description="ABC transporter" evidence="10">
    <location>
        <begin position="338"/>
        <end position="571"/>
    </location>
</feature>
<evidence type="ECO:0000256" key="7">
    <source>
        <dbReference type="ARBA" id="ARBA00022989"/>
    </source>
</evidence>
<keyword evidence="4 9" id="KW-0812">Transmembrane</keyword>
<dbReference type="SMART" id="SM00382">
    <property type="entry name" value="AAA"/>
    <property type="match status" value="1"/>
</dbReference>
<evidence type="ECO:0000259" key="10">
    <source>
        <dbReference type="PROSITE" id="PS50893"/>
    </source>
</evidence>
<dbReference type="PROSITE" id="PS50929">
    <property type="entry name" value="ABC_TM1F"/>
    <property type="match status" value="1"/>
</dbReference>
<evidence type="ECO:0000256" key="8">
    <source>
        <dbReference type="ARBA" id="ARBA00023136"/>
    </source>
</evidence>
<dbReference type="PANTHER" id="PTHR43394">
    <property type="entry name" value="ATP-DEPENDENT PERMEASE MDL1, MITOCHONDRIAL"/>
    <property type="match status" value="1"/>
</dbReference>
<evidence type="ECO:0000256" key="1">
    <source>
        <dbReference type="ARBA" id="ARBA00004651"/>
    </source>
</evidence>
<feature type="transmembrane region" description="Helical" evidence="9">
    <location>
        <begin position="162"/>
        <end position="181"/>
    </location>
</feature>
<evidence type="ECO:0000313" key="13">
    <source>
        <dbReference type="Proteomes" id="UP001156102"/>
    </source>
</evidence>
<comment type="subcellular location">
    <subcellularLocation>
        <location evidence="1">Cell membrane</location>
        <topology evidence="1">Multi-pass membrane protein</topology>
    </subcellularLocation>
</comment>
<dbReference type="SUPFAM" id="SSF90123">
    <property type="entry name" value="ABC transporter transmembrane region"/>
    <property type="match status" value="1"/>
</dbReference>
<dbReference type="SUPFAM" id="SSF52540">
    <property type="entry name" value="P-loop containing nucleoside triphosphate hydrolases"/>
    <property type="match status" value="1"/>
</dbReference>
<dbReference type="InterPro" id="IPR017871">
    <property type="entry name" value="ABC_transporter-like_CS"/>
</dbReference>
<dbReference type="PROSITE" id="PS00211">
    <property type="entry name" value="ABC_TRANSPORTER_1"/>
    <property type="match status" value="1"/>
</dbReference>
<keyword evidence="6" id="KW-0067">ATP-binding</keyword>
<organism evidence="12 13">
    <name type="scientific">Ectobacillus ponti</name>
    <dbReference type="NCBI Taxonomy" id="2961894"/>
    <lineage>
        <taxon>Bacteria</taxon>
        <taxon>Bacillati</taxon>
        <taxon>Bacillota</taxon>
        <taxon>Bacilli</taxon>
        <taxon>Bacillales</taxon>
        <taxon>Bacillaceae</taxon>
        <taxon>Ectobacillus</taxon>
    </lineage>
</organism>
<reference evidence="12" key="1">
    <citation type="submission" date="2022-07" db="EMBL/GenBank/DDBJ databases">
        <authorList>
            <person name="Li W.-J."/>
            <person name="Deng Q.-Q."/>
        </authorList>
    </citation>
    <scope>NUCLEOTIDE SEQUENCE</scope>
    <source>
        <strain evidence="12">SYSU M60031</strain>
    </source>
</reference>
<dbReference type="InterPro" id="IPR003439">
    <property type="entry name" value="ABC_transporter-like_ATP-bd"/>
</dbReference>
<keyword evidence="7 9" id="KW-1133">Transmembrane helix</keyword>
<gene>
    <name evidence="12" type="ORF">NK662_11190</name>
</gene>
<dbReference type="GO" id="GO:0005886">
    <property type="term" value="C:plasma membrane"/>
    <property type="evidence" value="ECO:0007669"/>
    <property type="project" value="UniProtKB-SubCell"/>
</dbReference>
<dbReference type="PROSITE" id="PS50893">
    <property type="entry name" value="ABC_TRANSPORTER_2"/>
    <property type="match status" value="1"/>
</dbReference>
<feature type="transmembrane region" description="Helical" evidence="9">
    <location>
        <begin position="243"/>
        <end position="268"/>
    </location>
</feature>
<keyword evidence="3" id="KW-1003">Cell membrane</keyword>
<dbReference type="AlphaFoldDB" id="A0AA41X548"/>
<dbReference type="InterPro" id="IPR003593">
    <property type="entry name" value="AAA+_ATPase"/>
</dbReference>
<evidence type="ECO:0000313" key="12">
    <source>
        <dbReference type="EMBL" id="MCP8969104.1"/>
    </source>
</evidence>
<feature type="transmembrane region" description="Helical" evidence="9">
    <location>
        <begin position="280"/>
        <end position="300"/>
    </location>
</feature>
<feature type="domain" description="ABC transmembrane type-1" evidence="11">
    <location>
        <begin position="19"/>
        <end position="303"/>
    </location>
</feature>
<keyword evidence="2" id="KW-0813">Transport</keyword>
<evidence type="ECO:0000256" key="3">
    <source>
        <dbReference type="ARBA" id="ARBA00022475"/>
    </source>
</evidence>
<comment type="caution">
    <text evidence="12">The sequence shown here is derived from an EMBL/GenBank/DDBJ whole genome shotgun (WGS) entry which is preliminary data.</text>
</comment>
<protein>
    <submittedName>
        <fullName evidence="12">ABC transporter transmembrane domain-containing protein</fullName>
    </submittedName>
</protein>
<proteinExistence type="predicted"/>
<accession>A0AA41X548</accession>
<dbReference type="EMBL" id="JANCLT010000005">
    <property type="protein sequence ID" value="MCP8969104.1"/>
    <property type="molecule type" value="Genomic_DNA"/>
</dbReference>
<evidence type="ECO:0000256" key="5">
    <source>
        <dbReference type="ARBA" id="ARBA00022741"/>
    </source>
</evidence>
<name>A0AA41X548_9BACI</name>